<accession>A0A4T0WWZ7</accession>
<dbReference type="AlphaFoldDB" id="A0A4T0WWZ7"/>
<organism evidence="1 2">
    <name type="scientific">Pichia inconspicua</name>
    <dbReference type="NCBI Taxonomy" id="52247"/>
    <lineage>
        <taxon>Eukaryota</taxon>
        <taxon>Fungi</taxon>
        <taxon>Dikarya</taxon>
        <taxon>Ascomycota</taxon>
        <taxon>Saccharomycotina</taxon>
        <taxon>Pichiomycetes</taxon>
        <taxon>Pichiales</taxon>
        <taxon>Pichiaceae</taxon>
        <taxon>Pichia</taxon>
    </lineage>
</organism>
<reference evidence="1 2" key="1">
    <citation type="journal article" date="2019" name="Front. Genet.">
        <title>Whole-Genome Sequencing of the Opportunistic Yeast Pathogen Candida inconspicua Uncovers Its Hybrid Origin.</title>
        <authorList>
            <person name="Mixao V."/>
            <person name="Hansen A.P."/>
            <person name="Saus E."/>
            <person name="Boekhout T."/>
            <person name="Lass-Florl C."/>
            <person name="Gabaldon T."/>
        </authorList>
    </citation>
    <scope>NUCLEOTIDE SEQUENCE [LARGE SCALE GENOMIC DNA]</scope>
    <source>
        <strain evidence="1 2">CBS 180</strain>
    </source>
</reference>
<name>A0A4T0WWZ7_9ASCO</name>
<proteinExistence type="predicted"/>
<sequence length="162" mass="18522">MSNKQSLSLVSVNERELALKSLLDSLFKLDPNQNLIIDENSAIILTSWFNQPISITSPNVIFESYTETNQLKRLWYIIRTIENNQLSAYKINNYSLFIHKQSHTNLISILDIENLKCSTCGHFTHLEHACYHLLALYISISPNSPAPQPTTTIITHHSQIDL</sequence>
<evidence type="ECO:0008006" key="3">
    <source>
        <dbReference type="Google" id="ProtNLM"/>
    </source>
</evidence>
<evidence type="ECO:0000313" key="1">
    <source>
        <dbReference type="EMBL" id="TID17198.1"/>
    </source>
</evidence>
<gene>
    <name evidence="1" type="ORF">CANINC_004057</name>
</gene>
<comment type="caution">
    <text evidence="1">The sequence shown here is derived from an EMBL/GenBank/DDBJ whole genome shotgun (WGS) entry which is preliminary data.</text>
</comment>
<dbReference type="EMBL" id="SELW01000638">
    <property type="protein sequence ID" value="TID17198.1"/>
    <property type="molecule type" value="Genomic_DNA"/>
</dbReference>
<keyword evidence="2" id="KW-1185">Reference proteome</keyword>
<protein>
    <recommendedName>
        <fullName evidence="3">SWIM-type domain-containing protein</fullName>
    </recommendedName>
</protein>
<dbReference type="Proteomes" id="UP000307173">
    <property type="component" value="Unassembled WGS sequence"/>
</dbReference>
<evidence type="ECO:0000313" key="2">
    <source>
        <dbReference type="Proteomes" id="UP000307173"/>
    </source>
</evidence>